<dbReference type="InterPro" id="IPR035566">
    <property type="entry name" value="Ribosomal_protein_bL20_C"/>
</dbReference>
<dbReference type="GO" id="GO:1990904">
    <property type="term" value="C:ribonucleoprotein complex"/>
    <property type="evidence" value="ECO:0007669"/>
    <property type="project" value="UniProtKB-KW"/>
</dbReference>
<evidence type="ECO:0000256" key="5">
    <source>
        <dbReference type="HAMAP-Rule" id="MF_00382"/>
    </source>
</evidence>
<dbReference type="NCBIfam" id="TIGR01032">
    <property type="entry name" value="rplT_bact"/>
    <property type="match status" value="1"/>
</dbReference>
<reference evidence="8" key="1">
    <citation type="submission" date="2017-09" db="EMBL/GenBank/DDBJ databases">
        <title>Depth-based differentiation of microbial function through sediment-hosted aquifers and enrichment of novel symbionts in the deep terrestrial subsurface.</title>
        <authorList>
            <person name="Probst A.J."/>
            <person name="Ladd B."/>
            <person name="Jarett J.K."/>
            <person name="Geller-Mcgrath D.E."/>
            <person name="Sieber C.M.K."/>
            <person name="Emerson J.B."/>
            <person name="Anantharaman K."/>
            <person name="Thomas B.C."/>
            <person name="Malmstrom R."/>
            <person name="Stieglmeier M."/>
            <person name="Klingl A."/>
            <person name="Woyke T."/>
            <person name="Ryan C.M."/>
            <person name="Banfield J.F."/>
        </authorList>
    </citation>
    <scope>NUCLEOTIDE SEQUENCE [LARGE SCALE GENOMIC DNA]</scope>
</reference>
<dbReference type="GO" id="GO:0019843">
    <property type="term" value="F:rRNA binding"/>
    <property type="evidence" value="ECO:0007669"/>
    <property type="project" value="UniProtKB-UniRule"/>
</dbReference>
<dbReference type="InterPro" id="IPR005813">
    <property type="entry name" value="Ribosomal_bL20"/>
</dbReference>
<keyword evidence="5 6" id="KW-0699">rRNA-binding</keyword>
<dbReference type="GO" id="GO:0006412">
    <property type="term" value="P:translation"/>
    <property type="evidence" value="ECO:0007669"/>
    <property type="project" value="InterPro"/>
</dbReference>
<evidence type="ECO:0000256" key="6">
    <source>
        <dbReference type="RuleBase" id="RU000560"/>
    </source>
</evidence>
<evidence type="ECO:0000256" key="2">
    <source>
        <dbReference type="ARBA" id="ARBA00022980"/>
    </source>
</evidence>
<comment type="similarity">
    <text evidence="1 5 6">Belongs to the bacterial ribosomal protein bL20 family.</text>
</comment>
<dbReference type="Proteomes" id="UP000230706">
    <property type="component" value="Unassembled WGS sequence"/>
</dbReference>
<keyword evidence="3 5" id="KW-0687">Ribonucleoprotein</keyword>
<organism evidence="7 8">
    <name type="scientific">Candidatus Kaiserbacteria bacterium CG10_big_fil_rev_8_21_14_0_10_43_70</name>
    <dbReference type="NCBI Taxonomy" id="1974605"/>
    <lineage>
        <taxon>Bacteria</taxon>
        <taxon>Candidatus Kaiseribacteriota</taxon>
    </lineage>
</organism>
<keyword evidence="5 6" id="KW-0694">RNA-binding</keyword>
<name>A0A2H0UIZ4_9BACT</name>
<evidence type="ECO:0000313" key="8">
    <source>
        <dbReference type="Proteomes" id="UP000230706"/>
    </source>
</evidence>
<dbReference type="Gene3D" id="1.10.1900.20">
    <property type="entry name" value="Ribosomal protein L20"/>
    <property type="match status" value="1"/>
</dbReference>
<dbReference type="GO" id="GO:0000027">
    <property type="term" value="P:ribosomal large subunit assembly"/>
    <property type="evidence" value="ECO:0007669"/>
    <property type="project" value="UniProtKB-UniRule"/>
</dbReference>
<accession>A0A2H0UIZ4</accession>
<dbReference type="HAMAP" id="MF_00382">
    <property type="entry name" value="Ribosomal_bL20"/>
    <property type="match status" value="1"/>
</dbReference>
<evidence type="ECO:0000256" key="4">
    <source>
        <dbReference type="ARBA" id="ARBA00035172"/>
    </source>
</evidence>
<dbReference type="AlphaFoldDB" id="A0A2H0UIZ4"/>
<evidence type="ECO:0000256" key="1">
    <source>
        <dbReference type="ARBA" id="ARBA00007698"/>
    </source>
</evidence>
<dbReference type="PANTHER" id="PTHR10986">
    <property type="entry name" value="39S RIBOSOMAL PROTEIN L20"/>
    <property type="match status" value="1"/>
</dbReference>
<dbReference type="CDD" id="cd07026">
    <property type="entry name" value="Ribosomal_L20"/>
    <property type="match status" value="1"/>
</dbReference>
<dbReference type="SUPFAM" id="SSF74731">
    <property type="entry name" value="Ribosomal protein L20"/>
    <property type="match status" value="1"/>
</dbReference>
<dbReference type="EMBL" id="PFBF01000031">
    <property type="protein sequence ID" value="PIR86350.1"/>
    <property type="molecule type" value="Genomic_DNA"/>
</dbReference>
<gene>
    <name evidence="5 7" type="primary">rplT</name>
    <name evidence="7" type="ORF">COU13_01440</name>
</gene>
<dbReference type="GO" id="GO:0005840">
    <property type="term" value="C:ribosome"/>
    <property type="evidence" value="ECO:0007669"/>
    <property type="project" value="UniProtKB-KW"/>
</dbReference>
<keyword evidence="2 5" id="KW-0689">Ribosomal protein</keyword>
<evidence type="ECO:0000313" key="7">
    <source>
        <dbReference type="EMBL" id="PIR86350.1"/>
    </source>
</evidence>
<dbReference type="GO" id="GO:0003735">
    <property type="term" value="F:structural constituent of ribosome"/>
    <property type="evidence" value="ECO:0007669"/>
    <property type="project" value="InterPro"/>
</dbReference>
<dbReference type="Pfam" id="PF00453">
    <property type="entry name" value="Ribosomal_L20"/>
    <property type="match status" value="1"/>
</dbReference>
<sequence length="115" mass="13416">MTRVKRGVTKMKRRRNVLSQVKGYRFGRSKKEKEAKEAIAHAGNHAFAHRRRKKGDFRRIWTIRLNAAIRSLKAGSYSTFINKLKKKGVTLDRKVLSTLAKDYPEVFERVTNEVK</sequence>
<comment type="caution">
    <text evidence="7">The sequence shown here is derived from an EMBL/GenBank/DDBJ whole genome shotgun (WGS) entry which is preliminary data.</text>
</comment>
<protein>
    <recommendedName>
        <fullName evidence="4 5">Large ribosomal subunit protein bL20</fullName>
    </recommendedName>
</protein>
<dbReference type="PRINTS" id="PR00062">
    <property type="entry name" value="RIBOSOMALL20"/>
</dbReference>
<evidence type="ECO:0000256" key="3">
    <source>
        <dbReference type="ARBA" id="ARBA00023274"/>
    </source>
</evidence>
<dbReference type="Gene3D" id="6.10.160.10">
    <property type="match status" value="1"/>
</dbReference>
<proteinExistence type="inferred from homology"/>
<comment type="function">
    <text evidence="5 6">Binds directly to 23S ribosomal RNA and is necessary for the in vitro assembly process of the 50S ribosomal subunit. It is not involved in the protein synthesizing functions of that subunit.</text>
</comment>